<dbReference type="InterPro" id="IPR000407">
    <property type="entry name" value="GDA1_CD39_NTPase"/>
</dbReference>
<evidence type="ECO:0000256" key="1">
    <source>
        <dbReference type="ARBA" id="ARBA00009283"/>
    </source>
</evidence>
<reference evidence="3" key="1">
    <citation type="submission" date="2015-12" db="EMBL/GenBank/DDBJ databases">
        <title>Update maize B73 reference genome by single molecule sequencing technologies.</title>
        <authorList>
            <consortium name="Maize Genome Sequencing Project"/>
            <person name="Ware D."/>
        </authorList>
    </citation>
    <scope>NUCLEOTIDE SEQUENCE</scope>
    <source>
        <tissue evidence="3">Seedling</tissue>
    </source>
</reference>
<accession>A0A1D6LWS3</accession>
<dbReference type="SMR" id="A0A1D6LWS3"/>
<dbReference type="ExpressionAtlas" id="A0A1D6LWS3">
    <property type="expression patterns" value="baseline"/>
</dbReference>
<organism evidence="3">
    <name type="scientific">Zea mays</name>
    <name type="common">Maize</name>
    <dbReference type="NCBI Taxonomy" id="4577"/>
    <lineage>
        <taxon>Eukaryota</taxon>
        <taxon>Viridiplantae</taxon>
        <taxon>Streptophyta</taxon>
        <taxon>Embryophyta</taxon>
        <taxon>Tracheophyta</taxon>
        <taxon>Spermatophyta</taxon>
        <taxon>Magnoliopsida</taxon>
        <taxon>Liliopsida</taxon>
        <taxon>Poales</taxon>
        <taxon>Poaceae</taxon>
        <taxon>PACMAD clade</taxon>
        <taxon>Panicoideae</taxon>
        <taxon>Andropogonodae</taxon>
        <taxon>Andropogoneae</taxon>
        <taxon>Tripsacinae</taxon>
        <taxon>Zea</taxon>
    </lineage>
</organism>
<dbReference type="InParanoid" id="A0A1D6LWS3"/>
<sequence length="134" mass="14795">MIMSYDYIFFSSYLHYGLLAARAVVLKSSNGNGYNNCMLEGYQGQYKYGSETFEASASPSGASYSKCKNDVVKSLKVDKACTHLKCSFGGIWNGGGGAGQKNLFVASFFFDMADEIRCHWLFAFCVTGKWKSSE</sequence>
<gene>
    <name evidence="3" type="ORF">ZEAMMB73_Zm00001d037341</name>
</gene>
<comment type="similarity">
    <text evidence="1">Belongs to the GDA1/CD39 NTPase family.</text>
</comment>
<name>A0A1D6LWS3_MAIZE</name>
<dbReference type="PANTHER" id="PTHR11782">
    <property type="entry name" value="ADENOSINE/GUANOSINE DIPHOSPHATASE"/>
    <property type="match status" value="1"/>
</dbReference>
<dbReference type="STRING" id="4577.A0A1D6LWS3"/>
<proteinExistence type="inferred from homology"/>
<evidence type="ECO:0000256" key="2">
    <source>
        <dbReference type="ARBA" id="ARBA00022801"/>
    </source>
</evidence>
<dbReference type="Gene3D" id="3.30.420.150">
    <property type="entry name" value="Exopolyphosphatase. Domain 2"/>
    <property type="match status" value="1"/>
</dbReference>
<evidence type="ECO:0000313" key="3">
    <source>
        <dbReference type="EMBL" id="AQK83672.1"/>
    </source>
</evidence>
<dbReference type="EMBL" id="CM000782">
    <property type="protein sequence ID" value="AQK83672.1"/>
    <property type="molecule type" value="Genomic_DNA"/>
</dbReference>
<dbReference type="AlphaFoldDB" id="A0A1D6LWS3"/>
<keyword evidence="2" id="KW-0378">Hydrolase</keyword>
<protein>
    <submittedName>
        <fullName evidence="3">Apyrase 1</fullName>
    </submittedName>
</protein>
<dbReference type="Pfam" id="PF01150">
    <property type="entry name" value="GDA1_CD39"/>
    <property type="match status" value="1"/>
</dbReference>
<dbReference type="GO" id="GO:0016787">
    <property type="term" value="F:hydrolase activity"/>
    <property type="evidence" value="ECO:0007669"/>
    <property type="project" value="UniProtKB-KW"/>
</dbReference>
<dbReference type="PANTHER" id="PTHR11782:SF48">
    <property type="entry name" value="APYRASE 2-RELATED"/>
    <property type="match status" value="1"/>
</dbReference>